<comment type="caution">
    <text evidence="3">The sequence shown here is derived from an EMBL/GenBank/DDBJ whole genome shotgun (WGS) entry which is preliminary data.</text>
</comment>
<feature type="region of interest" description="Disordered" evidence="1">
    <location>
        <begin position="1"/>
        <end position="63"/>
    </location>
</feature>
<evidence type="ECO:0000313" key="4">
    <source>
        <dbReference type="Proteomes" id="UP000693981"/>
    </source>
</evidence>
<organism evidence="3 4">
    <name type="scientific">Phytophthora boehmeriae</name>
    <dbReference type="NCBI Taxonomy" id="109152"/>
    <lineage>
        <taxon>Eukaryota</taxon>
        <taxon>Sar</taxon>
        <taxon>Stramenopiles</taxon>
        <taxon>Oomycota</taxon>
        <taxon>Peronosporomycetes</taxon>
        <taxon>Peronosporales</taxon>
        <taxon>Peronosporaceae</taxon>
        <taxon>Phytophthora</taxon>
    </lineage>
</organism>
<dbReference type="Pfam" id="PF18488">
    <property type="entry name" value="WYL_3"/>
    <property type="match status" value="1"/>
</dbReference>
<dbReference type="OrthoDB" id="95103at2759"/>
<keyword evidence="4" id="KW-1185">Reference proteome</keyword>
<feature type="compositionally biased region" description="Acidic residues" evidence="1">
    <location>
        <begin position="33"/>
        <end position="52"/>
    </location>
</feature>
<feature type="domain" description="PexRD2 WYL" evidence="2">
    <location>
        <begin position="56"/>
        <end position="117"/>
    </location>
</feature>
<sequence length="119" mass="13583">MATDTKQVKISDVTPLGGPSQRLLRIRHMANEDNGETEEGDDDHGDGGDTDFSEERGLTPKKMKKMMKKGMTKDDYAHKLGISEKIAEIMLTGRGLAQFQQTHKYQKYKTYMNFLRENK</sequence>
<proteinExistence type="predicted"/>
<reference evidence="3" key="1">
    <citation type="submission" date="2021-02" db="EMBL/GenBank/DDBJ databases">
        <authorList>
            <person name="Palmer J.M."/>
        </authorList>
    </citation>
    <scope>NUCLEOTIDE SEQUENCE</scope>
    <source>
        <strain evidence="3">SCRP23</strain>
    </source>
</reference>
<evidence type="ECO:0000259" key="2">
    <source>
        <dbReference type="Pfam" id="PF18488"/>
    </source>
</evidence>
<dbReference type="InterPro" id="IPR040691">
    <property type="entry name" value="PexRD2_WYL"/>
</dbReference>
<evidence type="ECO:0000256" key="1">
    <source>
        <dbReference type="SAM" id="MobiDB-lite"/>
    </source>
</evidence>
<name>A0A8T1W2Y3_9STRA</name>
<evidence type="ECO:0000313" key="3">
    <source>
        <dbReference type="EMBL" id="KAG7386419.1"/>
    </source>
</evidence>
<dbReference type="EMBL" id="JAGDFL010000514">
    <property type="protein sequence ID" value="KAG7386419.1"/>
    <property type="molecule type" value="Genomic_DNA"/>
</dbReference>
<dbReference type="Proteomes" id="UP000693981">
    <property type="component" value="Unassembled WGS sequence"/>
</dbReference>
<gene>
    <name evidence="3" type="ORF">PHYBOEH_008697</name>
</gene>
<dbReference type="AlphaFoldDB" id="A0A8T1W2Y3"/>
<accession>A0A8T1W2Y3</accession>
<protein>
    <recommendedName>
        <fullName evidence="2">PexRD2 WYL domain-containing protein</fullName>
    </recommendedName>
</protein>